<dbReference type="PROSITE" id="PS50016">
    <property type="entry name" value="ZF_PHD_2"/>
    <property type="match status" value="1"/>
</dbReference>
<evidence type="ECO:0000256" key="7">
    <source>
        <dbReference type="ARBA" id="ARBA00022990"/>
    </source>
</evidence>
<dbReference type="InterPro" id="IPR002717">
    <property type="entry name" value="HAT_MYST-type"/>
</dbReference>
<evidence type="ECO:0000256" key="4">
    <source>
        <dbReference type="ARBA" id="ARBA00022723"/>
    </source>
</evidence>
<dbReference type="Gene3D" id="3.40.630.30">
    <property type="match status" value="1"/>
</dbReference>
<dbReference type="Gene3D" id="1.10.10.10">
    <property type="entry name" value="Winged helix-like DNA-binding domain superfamily/Winged helix DNA-binding domain"/>
    <property type="match status" value="1"/>
</dbReference>
<keyword evidence="5 9" id="KW-0863">Zinc-finger</keyword>
<evidence type="ECO:0000256" key="3">
    <source>
        <dbReference type="ARBA" id="ARBA00022679"/>
    </source>
</evidence>
<dbReference type="SUPFAM" id="SSF55729">
    <property type="entry name" value="Acyl-CoA N-acyltransferases (Nat)"/>
    <property type="match status" value="1"/>
</dbReference>
<dbReference type="Proteomes" id="UP001458880">
    <property type="component" value="Unassembled WGS sequence"/>
</dbReference>
<dbReference type="InterPro" id="IPR050603">
    <property type="entry name" value="MYST_HAT"/>
</dbReference>
<dbReference type="CDD" id="cd04301">
    <property type="entry name" value="NAT_SF"/>
    <property type="match status" value="1"/>
</dbReference>
<feature type="active site" description="Proton donor/acceptor" evidence="8">
    <location>
        <position position="283"/>
    </location>
</feature>
<proteinExistence type="inferred from homology"/>
<keyword evidence="3" id="KW-0808">Transferase</keyword>
<evidence type="ECO:0000256" key="10">
    <source>
        <dbReference type="RuleBase" id="RU361211"/>
    </source>
</evidence>
<dbReference type="EMBL" id="JASPKY010000779">
    <property type="protein sequence ID" value="KAK9685384.1"/>
    <property type="molecule type" value="Genomic_DNA"/>
</dbReference>
<dbReference type="InterPro" id="IPR011335">
    <property type="entry name" value="Restrct_endonuc-II-like"/>
</dbReference>
<sequence length="355" mass="40780">MFWAKRAVINDTILYPEDDKDTAQCGYCGQGMLDETTMWVQCDTCQRWIHQTCDVSTENKNKMYSGDFVCKLCTLINITDNTQNNWKLESLSIRESCEAYVKSMEMSSIERINLELATKFQRNSTIWREHRKIRATSSFLGQICKTREASPFKNIINSITTDRTINTPATIHGTMCEDLAREAYVKQTNTIYCQNLCLLAKLFLDHKTLYFDVEPFLFYILCEVDKQGAHIVGYFSKEKESPDGNNVACILTLPPYQRQGYGKLLIAFSYELSRLEGTVGSPEQPLSDLGKLSYRSYWMELGDLSQMTSITQTDIISTLQSMNMVKYWKVNTKGQDCVLIVVPYDGHHDDMLIIK</sequence>
<dbReference type="GO" id="GO:0044545">
    <property type="term" value="C:NSL complex"/>
    <property type="evidence" value="ECO:0007669"/>
    <property type="project" value="TreeGrafter"/>
</dbReference>
<dbReference type="GO" id="GO:0005634">
    <property type="term" value="C:nucleus"/>
    <property type="evidence" value="ECO:0007669"/>
    <property type="project" value="UniProtKB-SubCell"/>
</dbReference>
<dbReference type="GO" id="GO:0046972">
    <property type="term" value="F:histone H4K16 acetyltransferase activity"/>
    <property type="evidence" value="ECO:0007669"/>
    <property type="project" value="TreeGrafter"/>
</dbReference>
<keyword evidence="14" id="KW-1185">Reference proteome</keyword>
<keyword evidence="6" id="KW-0862">Zinc</keyword>
<gene>
    <name evidence="13" type="ORF">QE152_g38070</name>
</gene>
<dbReference type="InterPro" id="IPR016181">
    <property type="entry name" value="Acyl_CoA_acyltransferase"/>
</dbReference>
<protein>
    <recommendedName>
        <fullName evidence="2 10">Histone acetyltransferase</fullName>
        <ecNumber evidence="2 10">2.3.1.48</ecNumber>
    </recommendedName>
</protein>
<dbReference type="GO" id="GO:0035267">
    <property type="term" value="C:NuA4 histone acetyltransferase complex"/>
    <property type="evidence" value="ECO:0007669"/>
    <property type="project" value="TreeGrafter"/>
</dbReference>
<evidence type="ECO:0000256" key="9">
    <source>
        <dbReference type="PROSITE-ProRule" id="PRU00146"/>
    </source>
</evidence>
<keyword evidence="10" id="KW-0539">Nucleus</keyword>
<reference evidence="13 14" key="1">
    <citation type="journal article" date="2024" name="BMC Genomics">
        <title>De novo assembly and annotation of Popillia japonica's genome with initial clues to its potential as an invasive pest.</title>
        <authorList>
            <person name="Cucini C."/>
            <person name="Boschi S."/>
            <person name="Funari R."/>
            <person name="Cardaioli E."/>
            <person name="Iannotti N."/>
            <person name="Marturano G."/>
            <person name="Paoli F."/>
            <person name="Bruttini M."/>
            <person name="Carapelli A."/>
            <person name="Frati F."/>
            <person name="Nardi F."/>
        </authorList>
    </citation>
    <scope>NUCLEOTIDE SEQUENCE [LARGE SCALE GENOMIC DNA]</scope>
    <source>
        <strain evidence="13">DMR45628</strain>
    </source>
</reference>
<comment type="catalytic activity">
    <reaction evidence="10">
        <text>L-lysyl-[protein] + acetyl-CoA = N(6)-acetyl-L-lysyl-[protein] + CoA + H(+)</text>
        <dbReference type="Rhea" id="RHEA:45948"/>
        <dbReference type="Rhea" id="RHEA-COMP:9752"/>
        <dbReference type="Rhea" id="RHEA-COMP:10731"/>
        <dbReference type="ChEBI" id="CHEBI:15378"/>
        <dbReference type="ChEBI" id="CHEBI:29969"/>
        <dbReference type="ChEBI" id="CHEBI:57287"/>
        <dbReference type="ChEBI" id="CHEBI:57288"/>
        <dbReference type="ChEBI" id="CHEBI:61930"/>
        <dbReference type="EC" id="2.3.1.48"/>
    </reaction>
</comment>
<comment type="caution">
    <text evidence="13">The sequence shown here is derived from an EMBL/GenBank/DDBJ whole genome shotgun (WGS) entry which is preliminary data.</text>
</comment>
<keyword evidence="4" id="KW-0479">Metal-binding</keyword>
<dbReference type="InterPro" id="IPR001965">
    <property type="entry name" value="Znf_PHD"/>
</dbReference>
<evidence type="ECO:0000256" key="2">
    <source>
        <dbReference type="ARBA" id="ARBA00013184"/>
    </source>
</evidence>
<comment type="subcellular location">
    <subcellularLocation>
        <location evidence="10">Nucleus</location>
    </subcellularLocation>
</comment>
<evidence type="ECO:0000259" key="12">
    <source>
        <dbReference type="PROSITE" id="PS51726"/>
    </source>
</evidence>
<dbReference type="PANTHER" id="PTHR10615">
    <property type="entry name" value="HISTONE ACETYLTRANSFERASE"/>
    <property type="match status" value="1"/>
</dbReference>
<dbReference type="GO" id="GO:0072487">
    <property type="term" value="C:MSL complex"/>
    <property type="evidence" value="ECO:0007669"/>
    <property type="project" value="TreeGrafter"/>
</dbReference>
<dbReference type="PROSITE" id="PS51726">
    <property type="entry name" value="MYST_HAT"/>
    <property type="match status" value="1"/>
</dbReference>
<dbReference type="InterPro" id="IPR013083">
    <property type="entry name" value="Znf_RING/FYVE/PHD"/>
</dbReference>
<evidence type="ECO:0000256" key="1">
    <source>
        <dbReference type="ARBA" id="ARBA00010107"/>
    </source>
</evidence>
<accession>A0AAW1I867</accession>
<dbReference type="SMART" id="SM00249">
    <property type="entry name" value="PHD"/>
    <property type="match status" value="1"/>
</dbReference>
<feature type="domain" description="MYST-type HAT" evidence="12">
    <location>
        <begin position="73"/>
        <end position="355"/>
    </location>
</feature>
<comment type="similarity">
    <text evidence="1 10">Belongs to the MYST (SAS/MOZ) family.</text>
</comment>
<evidence type="ECO:0000256" key="5">
    <source>
        <dbReference type="ARBA" id="ARBA00022771"/>
    </source>
</evidence>
<dbReference type="EC" id="2.3.1.48" evidence="2 10"/>
<dbReference type="GO" id="GO:0006355">
    <property type="term" value="P:regulation of DNA-templated transcription"/>
    <property type="evidence" value="ECO:0007669"/>
    <property type="project" value="InterPro"/>
</dbReference>
<feature type="domain" description="PHD-type" evidence="11">
    <location>
        <begin position="22"/>
        <end position="76"/>
    </location>
</feature>
<evidence type="ECO:0000256" key="8">
    <source>
        <dbReference type="PIRSR" id="PIRSR602717-51"/>
    </source>
</evidence>
<organism evidence="13 14">
    <name type="scientific">Popillia japonica</name>
    <name type="common">Japanese beetle</name>
    <dbReference type="NCBI Taxonomy" id="7064"/>
    <lineage>
        <taxon>Eukaryota</taxon>
        <taxon>Metazoa</taxon>
        <taxon>Ecdysozoa</taxon>
        <taxon>Arthropoda</taxon>
        <taxon>Hexapoda</taxon>
        <taxon>Insecta</taxon>
        <taxon>Pterygota</taxon>
        <taxon>Neoptera</taxon>
        <taxon>Endopterygota</taxon>
        <taxon>Coleoptera</taxon>
        <taxon>Polyphaga</taxon>
        <taxon>Scarabaeiformia</taxon>
        <taxon>Scarabaeidae</taxon>
        <taxon>Rutelinae</taxon>
        <taxon>Popillia</taxon>
    </lineage>
</organism>
<dbReference type="InterPro" id="IPR019787">
    <property type="entry name" value="Znf_PHD-finger"/>
</dbReference>
<dbReference type="InterPro" id="IPR036388">
    <property type="entry name" value="WH-like_DNA-bd_sf"/>
</dbReference>
<keyword evidence="7" id="KW-0007">Acetylation</keyword>
<dbReference type="Pfam" id="PF01853">
    <property type="entry name" value="MOZ_SAS"/>
    <property type="match status" value="1"/>
</dbReference>
<dbReference type="AlphaFoldDB" id="A0AAW1I867"/>
<dbReference type="GO" id="GO:0006281">
    <property type="term" value="P:DNA repair"/>
    <property type="evidence" value="ECO:0007669"/>
    <property type="project" value="UniProtKB-ARBA"/>
</dbReference>
<dbReference type="Pfam" id="PF00628">
    <property type="entry name" value="PHD"/>
    <property type="match status" value="1"/>
</dbReference>
<evidence type="ECO:0000256" key="6">
    <source>
        <dbReference type="ARBA" id="ARBA00022833"/>
    </source>
</evidence>
<evidence type="ECO:0000313" key="14">
    <source>
        <dbReference type="Proteomes" id="UP001458880"/>
    </source>
</evidence>
<evidence type="ECO:0000313" key="13">
    <source>
        <dbReference type="EMBL" id="KAK9685384.1"/>
    </source>
</evidence>
<dbReference type="SUPFAM" id="SSF52980">
    <property type="entry name" value="Restriction endonuclease-like"/>
    <property type="match status" value="1"/>
</dbReference>
<dbReference type="GO" id="GO:0008270">
    <property type="term" value="F:zinc ion binding"/>
    <property type="evidence" value="ECO:0007669"/>
    <property type="project" value="UniProtKB-KW"/>
</dbReference>
<dbReference type="SUPFAM" id="SSF57903">
    <property type="entry name" value="FYVE/PHD zinc finger"/>
    <property type="match status" value="1"/>
</dbReference>
<dbReference type="PANTHER" id="PTHR10615:SF82">
    <property type="entry name" value="HISTONE ACETYLTRANSFERASE KAT8"/>
    <property type="match status" value="1"/>
</dbReference>
<dbReference type="InterPro" id="IPR011011">
    <property type="entry name" value="Znf_FYVE_PHD"/>
</dbReference>
<name>A0AAW1I867_POPJA</name>
<evidence type="ECO:0000259" key="11">
    <source>
        <dbReference type="PROSITE" id="PS50016"/>
    </source>
</evidence>
<dbReference type="Gene3D" id="3.30.40.10">
    <property type="entry name" value="Zinc/RING finger domain, C3HC4 (zinc finger)"/>
    <property type="match status" value="1"/>
</dbReference>